<sequence length="90" mass="9821">MKPSITQQADARMEAGIGSRPQRPNDIHGRTPVKLDMNCSICSHDQFYIPLNASHGRGVTCANCTALRCQIDDLESVLIQLSAETKRPAA</sequence>
<reference evidence="3" key="1">
    <citation type="journal article" date="2019" name="Int. J. Syst. Evol. Microbiol.">
        <title>The Global Catalogue of Microorganisms (GCM) 10K type strain sequencing project: providing services to taxonomists for standard genome sequencing and annotation.</title>
        <authorList>
            <consortium name="The Broad Institute Genomics Platform"/>
            <consortium name="The Broad Institute Genome Sequencing Center for Infectious Disease"/>
            <person name="Wu L."/>
            <person name="Ma J."/>
        </authorList>
    </citation>
    <scope>NUCLEOTIDE SEQUENCE [LARGE SCALE GENOMIC DNA]</scope>
    <source>
        <strain evidence="3">KCTC 32998</strain>
    </source>
</reference>
<dbReference type="Proteomes" id="UP000646745">
    <property type="component" value="Unassembled WGS sequence"/>
</dbReference>
<accession>A0ABQ3DVV6</accession>
<organism evidence="2 3">
    <name type="scientific">Salinicola rhizosphaerae</name>
    <dbReference type="NCBI Taxonomy" id="1443141"/>
    <lineage>
        <taxon>Bacteria</taxon>
        <taxon>Pseudomonadati</taxon>
        <taxon>Pseudomonadota</taxon>
        <taxon>Gammaproteobacteria</taxon>
        <taxon>Oceanospirillales</taxon>
        <taxon>Halomonadaceae</taxon>
        <taxon>Salinicola</taxon>
    </lineage>
</organism>
<dbReference type="EMBL" id="BMZI01000002">
    <property type="protein sequence ID" value="GHB14762.1"/>
    <property type="molecule type" value="Genomic_DNA"/>
</dbReference>
<proteinExistence type="predicted"/>
<name>A0ABQ3DVV6_9GAMM</name>
<feature type="region of interest" description="Disordered" evidence="1">
    <location>
        <begin position="1"/>
        <end position="30"/>
    </location>
</feature>
<keyword evidence="3" id="KW-1185">Reference proteome</keyword>
<evidence type="ECO:0000313" key="2">
    <source>
        <dbReference type="EMBL" id="GHB14762.1"/>
    </source>
</evidence>
<gene>
    <name evidence="2" type="ORF">GCM10009038_11520</name>
</gene>
<comment type="caution">
    <text evidence="2">The sequence shown here is derived from an EMBL/GenBank/DDBJ whole genome shotgun (WGS) entry which is preliminary data.</text>
</comment>
<evidence type="ECO:0000313" key="3">
    <source>
        <dbReference type="Proteomes" id="UP000646745"/>
    </source>
</evidence>
<evidence type="ECO:0000256" key="1">
    <source>
        <dbReference type="SAM" id="MobiDB-lite"/>
    </source>
</evidence>
<protein>
    <submittedName>
        <fullName evidence="2">Uncharacterized protein</fullName>
    </submittedName>
</protein>
<dbReference type="RefSeq" id="WP_189443676.1">
    <property type="nucleotide sequence ID" value="NZ_BMZI01000002.1"/>
</dbReference>